<dbReference type="KEGG" id="cmic:caldi_24550"/>
<dbReference type="AlphaFoldDB" id="A0AA35CL80"/>
<gene>
    <name evidence="3" type="ORF">caldi_24550</name>
</gene>
<reference evidence="3" key="1">
    <citation type="submission" date="2022-03" db="EMBL/GenBank/DDBJ databases">
        <title>Complete genome sequence of Caldinitratiruptor microaerophilus.</title>
        <authorList>
            <person name="Mukaiyama R."/>
            <person name="Nishiyama T."/>
            <person name="Ueda K."/>
        </authorList>
    </citation>
    <scope>NUCLEOTIDE SEQUENCE</scope>
    <source>
        <strain evidence="3">JCM 16183</strain>
    </source>
</reference>
<dbReference type="InterPro" id="IPR003607">
    <property type="entry name" value="HD/PDEase_dom"/>
</dbReference>
<dbReference type="InterPro" id="IPR013656">
    <property type="entry name" value="PAS_4"/>
</dbReference>
<evidence type="ECO:0000313" key="3">
    <source>
        <dbReference type="EMBL" id="BDG61365.1"/>
    </source>
</evidence>
<dbReference type="InterPro" id="IPR035965">
    <property type="entry name" value="PAS-like_dom_sf"/>
</dbReference>
<dbReference type="CDD" id="cd00130">
    <property type="entry name" value="PAS"/>
    <property type="match status" value="1"/>
</dbReference>
<dbReference type="PROSITE" id="PS51832">
    <property type="entry name" value="HD_GYP"/>
    <property type="match status" value="1"/>
</dbReference>
<name>A0AA35CL80_9FIRM</name>
<dbReference type="SUPFAM" id="SSF109604">
    <property type="entry name" value="HD-domain/PDEase-like"/>
    <property type="match status" value="1"/>
</dbReference>
<dbReference type="CDD" id="cd00077">
    <property type="entry name" value="HDc"/>
    <property type="match status" value="1"/>
</dbReference>
<feature type="domain" description="HD-GYP" evidence="2">
    <location>
        <begin position="135"/>
        <end position="348"/>
    </location>
</feature>
<dbReference type="Gene3D" id="3.30.450.20">
    <property type="entry name" value="PAS domain"/>
    <property type="match status" value="1"/>
</dbReference>
<organism evidence="3 4">
    <name type="scientific">Caldinitratiruptor microaerophilus</name>
    <dbReference type="NCBI Taxonomy" id="671077"/>
    <lineage>
        <taxon>Bacteria</taxon>
        <taxon>Bacillati</taxon>
        <taxon>Bacillota</taxon>
        <taxon>Clostridia</taxon>
        <taxon>Eubacteriales</taxon>
        <taxon>Symbiobacteriaceae</taxon>
        <taxon>Caldinitratiruptor</taxon>
    </lineage>
</organism>
<dbReference type="PANTHER" id="PTHR45228:SF5">
    <property type="entry name" value="CYCLIC DI-GMP PHOSPHODIESTERASE VC_1348-RELATED"/>
    <property type="match status" value="1"/>
</dbReference>
<dbReference type="Gene3D" id="1.10.3210.10">
    <property type="entry name" value="Hypothetical protein af1432"/>
    <property type="match status" value="1"/>
</dbReference>
<evidence type="ECO:0000259" key="2">
    <source>
        <dbReference type="PROSITE" id="PS51832"/>
    </source>
</evidence>
<dbReference type="SUPFAM" id="SSF55785">
    <property type="entry name" value="PYP-like sensor domain (PAS domain)"/>
    <property type="match status" value="1"/>
</dbReference>
<dbReference type="InterPro" id="IPR037522">
    <property type="entry name" value="HD_GYP_dom"/>
</dbReference>
<dbReference type="InterPro" id="IPR000014">
    <property type="entry name" value="PAS"/>
</dbReference>
<dbReference type="NCBIfam" id="TIGR00229">
    <property type="entry name" value="sensory_box"/>
    <property type="match status" value="1"/>
</dbReference>
<dbReference type="Proteomes" id="UP001163687">
    <property type="component" value="Chromosome"/>
</dbReference>
<dbReference type="Pfam" id="PF08448">
    <property type="entry name" value="PAS_4"/>
    <property type="match status" value="1"/>
</dbReference>
<dbReference type="SMART" id="SM00471">
    <property type="entry name" value="HDc"/>
    <property type="match status" value="1"/>
</dbReference>
<evidence type="ECO:0008006" key="5">
    <source>
        <dbReference type="Google" id="ProtNLM"/>
    </source>
</evidence>
<protein>
    <recommendedName>
        <fullName evidence="5">PAS domain S-box-containing protein</fullName>
    </recommendedName>
</protein>
<evidence type="ECO:0000259" key="1">
    <source>
        <dbReference type="PROSITE" id="PS50112"/>
    </source>
</evidence>
<accession>A0AA35CL80</accession>
<proteinExistence type="predicted"/>
<dbReference type="Pfam" id="PF13487">
    <property type="entry name" value="HD_5"/>
    <property type="match status" value="1"/>
</dbReference>
<keyword evidence="4" id="KW-1185">Reference proteome</keyword>
<sequence length="348" mass="38280">MAAPSAEVLWQCFFERSTQGVVVLDRNGYILAANTAMEQILMARRGELLGREMAAALQDATGSLGDLIAEVLKSGQPGQAEASWKGQEGEERTSRVAVIPVANDAGDVAGLVALVQDVTVEAGQRGQLERQVGEIHALQDVLIETLAALAEWRDPGITGHLRRIRTYTRILTEELAARGAEDLGSKEHRQHVARSAVLHDVGKIAVPEGILLKPAPLSPEEYSVVQMHTVVGARILEDADRALSERTGQARTFLRLGAEIARWHHERWDGRGYPDGLRGEMIPLHARVVALVDVYDALTTRRVYKEAWGHEQAVEEIRASRGTHFDPEVVQAFLAVEKEFARVHQART</sequence>
<dbReference type="PROSITE" id="PS50112">
    <property type="entry name" value="PAS"/>
    <property type="match status" value="1"/>
</dbReference>
<dbReference type="EMBL" id="AP025628">
    <property type="protein sequence ID" value="BDG61365.1"/>
    <property type="molecule type" value="Genomic_DNA"/>
</dbReference>
<dbReference type="InterPro" id="IPR052020">
    <property type="entry name" value="Cyclic_di-GMP/3'3'-cGAMP_PDE"/>
</dbReference>
<feature type="domain" description="PAS" evidence="1">
    <location>
        <begin position="14"/>
        <end position="75"/>
    </location>
</feature>
<dbReference type="PANTHER" id="PTHR45228">
    <property type="entry name" value="CYCLIC DI-GMP PHOSPHODIESTERASE TM_0186-RELATED"/>
    <property type="match status" value="1"/>
</dbReference>
<dbReference type="RefSeq" id="WP_264842019.1">
    <property type="nucleotide sequence ID" value="NZ_AP025628.1"/>
</dbReference>
<evidence type="ECO:0000313" key="4">
    <source>
        <dbReference type="Proteomes" id="UP001163687"/>
    </source>
</evidence>